<dbReference type="AlphaFoldDB" id="A0A2S8BGB3"/>
<feature type="domain" description="HTH cro/C1-type" evidence="2">
    <location>
        <begin position="33"/>
        <end position="87"/>
    </location>
</feature>
<evidence type="ECO:0000313" key="4">
    <source>
        <dbReference type="Proteomes" id="UP000238296"/>
    </source>
</evidence>
<comment type="caution">
    <text evidence="3">The sequence shown here is derived from an EMBL/GenBank/DDBJ whole genome shotgun (WGS) entry which is preliminary data.</text>
</comment>
<dbReference type="SUPFAM" id="SSF47413">
    <property type="entry name" value="lambda repressor-like DNA-binding domains"/>
    <property type="match status" value="1"/>
</dbReference>
<gene>
    <name evidence="3" type="ORF">C1Y40_04158</name>
</gene>
<evidence type="ECO:0000259" key="2">
    <source>
        <dbReference type="PROSITE" id="PS50943"/>
    </source>
</evidence>
<feature type="compositionally biased region" description="Basic and acidic residues" evidence="1">
    <location>
        <begin position="128"/>
        <end position="144"/>
    </location>
</feature>
<dbReference type="EMBL" id="PPEA01000601">
    <property type="protein sequence ID" value="PQM45714.1"/>
    <property type="molecule type" value="Genomic_DNA"/>
</dbReference>
<dbReference type="GO" id="GO:0003677">
    <property type="term" value="F:DNA binding"/>
    <property type="evidence" value="ECO:0007669"/>
    <property type="project" value="InterPro"/>
</dbReference>
<dbReference type="SMART" id="SM00530">
    <property type="entry name" value="HTH_XRE"/>
    <property type="match status" value="1"/>
</dbReference>
<reference evidence="3 4" key="1">
    <citation type="journal article" date="2017" name="Int. J. Syst. Evol. Microbiol.">
        <title>Mycobacterium talmoniae sp. nov., a slowly growing mycobacterium isolated from human respiratory samples.</title>
        <authorList>
            <person name="Davidson R.M."/>
            <person name="DeGroote M.A."/>
            <person name="Marola J.L."/>
            <person name="Buss S."/>
            <person name="Jones V."/>
            <person name="McNeil M.R."/>
            <person name="Freifeld A.G."/>
            <person name="Elaine Epperson L."/>
            <person name="Hasan N.A."/>
            <person name="Jackson M."/>
            <person name="Iwen P.C."/>
            <person name="Salfinger M."/>
            <person name="Strong M."/>
        </authorList>
    </citation>
    <scope>NUCLEOTIDE SEQUENCE [LARGE SCALE GENOMIC DNA]</scope>
    <source>
        <strain evidence="3 4">ATCC BAA-2683</strain>
    </source>
</reference>
<name>A0A2S8BGB3_9MYCO</name>
<dbReference type="InterPro" id="IPR001387">
    <property type="entry name" value="Cro/C1-type_HTH"/>
</dbReference>
<feature type="region of interest" description="Disordered" evidence="1">
    <location>
        <begin position="93"/>
        <end position="144"/>
    </location>
</feature>
<dbReference type="Pfam" id="PF13560">
    <property type="entry name" value="HTH_31"/>
    <property type="match status" value="1"/>
</dbReference>
<accession>A0A2S8BGB3</accession>
<protein>
    <recommendedName>
        <fullName evidence="2">HTH cro/C1-type domain-containing protein</fullName>
    </recommendedName>
</protein>
<dbReference type="Proteomes" id="UP000238296">
    <property type="component" value="Unassembled WGS sequence"/>
</dbReference>
<proteinExistence type="predicted"/>
<evidence type="ECO:0000313" key="3">
    <source>
        <dbReference type="EMBL" id="PQM45714.1"/>
    </source>
</evidence>
<dbReference type="InterPro" id="IPR010982">
    <property type="entry name" value="Lambda_DNA-bd_dom_sf"/>
</dbReference>
<dbReference type="CDD" id="cd00093">
    <property type="entry name" value="HTH_XRE"/>
    <property type="match status" value="1"/>
</dbReference>
<sequence length="144" mass="16051">MSRVGLDLRYRQMALILIRMDASRINLAVGAELRAARARHGWSREELAERSGVSPVSIRRYEGGMRSIPVDVLVCLIEVLKIDIADIDRAIQRSGDSAPKAERASTRAGSADQAQSEGAGRLRAHQRRFTDDVKRDQDRANKRA</sequence>
<dbReference type="Gene3D" id="1.10.260.40">
    <property type="entry name" value="lambda repressor-like DNA-binding domains"/>
    <property type="match status" value="1"/>
</dbReference>
<dbReference type="PROSITE" id="PS50943">
    <property type="entry name" value="HTH_CROC1"/>
    <property type="match status" value="1"/>
</dbReference>
<evidence type="ECO:0000256" key="1">
    <source>
        <dbReference type="SAM" id="MobiDB-lite"/>
    </source>
</evidence>
<organism evidence="3 4">
    <name type="scientific">Mycobacterium talmoniae</name>
    <dbReference type="NCBI Taxonomy" id="1858794"/>
    <lineage>
        <taxon>Bacteria</taxon>
        <taxon>Bacillati</taxon>
        <taxon>Actinomycetota</taxon>
        <taxon>Actinomycetes</taxon>
        <taxon>Mycobacteriales</taxon>
        <taxon>Mycobacteriaceae</taxon>
        <taxon>Mycobacterium</taxon>
    </lineage>
</organism>